<keyword evidence="3" id="KW-1185">Reference proteome</keyword>
<dbReference type="EMBL" id="JACJQH010000043">
    <property type="protein sequence ID" value="MBD2198600.1"/>
    <property type="molecule type" value="Genomic_DNA"/>
</dbReference>
<evidence type="ECO:0000313" key="2">
    <source>
        <dbReference type="EMBL" id="MBD2198600.1"/>
    </source>
</evidence>
<dbReference type="PANTHER" id="PTHR35040">
    <property type="match status" value="1"/>
</dbReference>
<reference evidence="2 3" key="1">
    <citation type="journal article" date="2020" name="ISME J.">
        <title>Comparative genomics reveals insights into cyanobacterial evolution and habitat adaptation.</title>
        <authorList>
            <person name="Chen M.Y."/>
            <person name="Teng W.K."/>
            <person name="Zhao L."/>
            <person name="Hu C.X."/>
            <person name="Zhou Y.K."/>
            <person name="Han B.P."/>
            <person name="Song L.R."/>
            <person name="Shu W.S."/>
        </authorList>
    </citation>
    <scope>NUCLEOTIDE SEQUENCE [LARGE SCALE GENOMIC DNA]</scope>
    <source>
        <strain evidence="2 3">FACHB-288</strain>
    </source>
</reference>
<dbReference type="Pfam" id="PF13517">
    <property type="entry name" value="FG-GAP_3"/>
    <property type="match status" value="2"/>
</dbReference>
<dbReference type="Gene3D" id="2.150.10.10">
    <property type="entry name" value="Serralysin-like metalloprotease, C-terminal"/>
    <property type="match status" value="2"/>
</dbReference>
<gene>
    <name evidence="2" type="ORF">H6G24_24445</name>
</gene>
<comment type="caution">
    <text evidence="2">The sequence shown here is derived from an EMBL/GenBank/DDBJ whole genome shotgun (WGS) entry which is preliminary data.</text>
</comment>
<sequence>MIAPRINSTKLYLWNEPFFASPIIARADILTINDGGWTTQDRYFRQLADVNGDGRADIVAFGLDDVLVSLGNSNGTFANPFIGRSDIFTINDGGWSTQDRYPRQLADVNGDGRADIVGFGLDNVYVSLANSNGTFANPFIARADSFTVNDGGWLTQDSYFRQLADVNGDGRADIVGFGLNSVYVSLANSDGTFGNPFVGLATNDGVLISQDAYPRLLGDVNGDGRADIVSFGTTDVWVILGQSNGTFANPILGIKNYFTASNNWTSQNLTPRQLADVNGDGRADIVGFAQDKVYISLANANGTFATPTVGINNYTVNSNWTSQNVTPRQVTDVNGDGHADIIGFGADNIYVSLAATNKVEIVGGAGNDVLNGTAQNELLKGGSSPNSDYIKGLADLRTAGVAIAGYVWTNYGKRDIAEVKADIDLYQDYYNVNSIFLDEAANTASQVNYYKELHDYIINTSRLDKVILNHGTQPDSRYLSELPNANLVIFENQIGWTTAPTPPSGYNSDRFSSLIYSVTDPAVMKNYIDIAVSRNVGYIYVTDDGADKNPWDRLASYWQEQVNYIDSLPTASNLNILLPLYAYPNWYSTSYLWDDVAAANAKVPITAIINPNHGPQTGNDTLNGGNGNDTLMGFDGNDSLNGGGGNDLLIGGAGNDILYGGSNTDTLKGGSNDDKLYGDSGSDFLEGSYGNDTLSGGGYSVTSTEIDTLTGNSGADRFIVGDQSAFLYIGSSYAKITDFKASEGDVIQLKASANVNEYTFTYESTKYGSAAISDSLIYRGNDLIAVVQDVLVTTQNIIFV</sequence>
<dbReference type="Proteomes" id="UP000658514">
    <property type="component" value="Unassembled WGS sequence"/>
</dbReference>
<protein>
    <submittedName>
        <fullName evidence="2">VCBS repeat-containing protein</fullName>
    </submittedName>
</protein>
<name>A0ABR8AGG1_9CYAN</name>
<proteinExistence type="predicted"/>
<organism evidence="2 3">
    <name type="scientific">Calothrix parietina FACHB-288</name>
    <dbReference type="NCBI Taxonomy" id="2692896"/>
    <lineage>
        <taxon>Bacteria</taxon>
        <taxon>Bacillati</taxon>
        <taxon>Cyanobacteriota</taxon>
        <taxon>Cyanophyceae</taxon>
        <taxon>Nostocales</taxon>
        <taxon>Calotrichaceae</taxon>
        <taxon>Calothrix</taxon>
    </lineage>
</organism>
<dbReference type="InterPro" id="IPR018511">
    <property type="entry name" value="Hemolysin-typ_Ca-bd_CS"/>
</dbReference>
<dbReference type="PRINTS" id="PR00313">
    <property type="entry name" value="CABNDNGRPT"/>
</dbReference>
<dbReference type="Gene3D" id="2.130.10.130">
    <property type="entry name" value="Integrin alpha, N-terminal"/>
    <property type="match status" value="2"/>
</dbReference>
<evidence type="ECO:0000313" key="3">
    <source>
        <dbReference type="Proteomes" id="UP000658514"/>
    </source>
</evidence>
<dbReference type="PANTHER" id="PTHR35040:SF9">
    <property type="entry name" value="4-LIKE CELL SURFACE PROTEIN, PUTATIVE (AFU_ORTHOLOGUE AFUA_4G14080)-RELATED"/>
    <property type="match status" value="1"/>
</dbReference>
<keyword evidence="1" id="KW-0732">Signal</keyword>
<dbReference type="InterPro" id="IPR013517">
    <property type="entry name" value="FG-GAP"/>
</dbReference>
<dbReference type="InterPro" id="IPR021986">
    <property type="entry name" value="Spherulin4"/>
</dbReference>
<evidence type="ECO:0000256" key="1">
    <source>
        <dbReference type="ARBA" id="ARBA00022729"/>
    </source>
</evidence>
<dbReference type="InterPro" id="IPR028994">
    <property type="entry name" value="Integrin_alpha_N"/>
</dbReference>
<accession>A0ABR8AGG1</accession>
<dbReference type="SUPFAM" id="SSF69318">
    <property type="entry name" value="Integrin alpha N-terminal domain"/>
    <property type="match status" value="1"/>
</dbReference>
<dbReference type="RefSeq" id="WP_190546402.1">
    <property type="nucleotide sequence ID" value="NZ_CAWPNO010000077.1"/>
</dbReference>
<dbReference type="PROSITE" id="PS00330">
    <property type="entry name" value="HEMOLYSIN_CALCIUM"/>
    <property type="match status" value="3"/>
</dbReference>
<dbReference type="SUPFAM" id="SSF51120">
    <property type="entry name" value="beta-Roll"/>
    <property type="match status" value="1"/>
</dbReference>
<dbReference type="InterPro" id="IPR011049">
    <property type="entry name" value="Serralysin-like_metalloprot_C"/>
</dbReference>
<dbReference type="Pfam" id="PF00353">
    <property type="entry name" value="HemolysinCabind"/>
    <property type="match status" value="3"/>
</dbReference>
<dbReference type="InterPro" id="IPR001343">
    <property type="entry name" value="Hemolysn_Ca-bd"/>
</dbReference>
<dbReference type="Pfam" id="PF12138">
    <property type="entry name" value="Spherulin4"/>
    <property type="match status" value="1"/>
</dbReference>